<keyword evidence="4" id="KW-0479">Metal-binding</keyword>
<evidence type="ECO:0000256" key="3">
    <source>
        <dbReference type="ARBA" id="ARBA00006991"/>
    </source>
</evidence>
<evidence type="ECO:0000313" key="14">
    <source>
        <dbReference type="EMBL" id="KAK8387694.1"/>
    </source>
</evidence>
<gene>
    <name evidence="14" type="ORF">O3P69_018296</name>
</gene>
<evidence type="ECO:0000256" key="7">
    <source>
        <dbReference type="ARBA" id="ARBA00022833"/>
    </source>
</evidence>
<evidence type="ECO:0000256" key="8">
    <source>
        <dbReference type="ARBA" id="ARBA00023015"/>
    </source>
</evidence>
<keyword evidence="8" id="KW-0805">Transcription regulation</keyword>
<comment type="caution">
    <text evidence="14">The sequence shown here is derived from an EMBL/GenBank/DDBJ whole genome shotgun (WGS) entry which is preliminary data.</text>
</comment>
<dbReference type="Pfam" id="PF00096">
    <property type="entry name" value="zf-C2H2"/>
    <property type="match status" value="1"/>
</dbReference>
<sequence length="283" mass="31036">MLKVTSVVRAVTAGGPLEEAVLRPPASTQVHPCNICGKVFNRAYNLKTHQLTHTGERPFTCSFCPYRAALKGNVTKHMQARHADRLPLPGWGIIQRQPFPPGDAPDPRTQPCPTALGDATGQGCSQPVSARPAVVVVVEVLEVVVVVHAATSVGRSSDGLASCSATFGYTQERGPTVVPIVLMLLLKNPPASSLIALNDLLLAGGPQHPQEAHHKQSKEAQCFICGHKFRWEWLLKRHMRTHTGEKPFSCPYCPYRANRKEMIRSHILHRHHHKLEAAQGQLP</sequence>
<keyword evidence="15" id="KW-1185">Reference proteome</keyword>
<evidence type="ECO:0000256" key="2">
    <source>
        <dbReference type="ARBA" id="ARBA00004123"/>
    </source>
</evidence>
<dbReference type="PANTHER" id="PTHR24408">
    <property type="entry name" value="ZINC FINGER PROTEIN"/>
    <property type="match status" value="1"/>
</dbReference>
<dbReference type="GO" id="GO:0005634">
    <property type="term" value="C:nucleus"/>
    <property type="evidence" value="ECO:0007669"/>
    <property type="project" value="UniProtKB-SubCell"/>
</dbReference>
<evidence type="ECO:0000256" key="6">
    <source>
        <dbReference type="ARBA" id="ARBA00022771"/>
    </source>
</evidence>
<evidence type="ECO:0000256" key="5">
    <source>
        <dbReference type="ARBA" id="ARBA00022737"/>
    </source>
</evidence>
<evidence type="ECO:0000256" key="9">
    <source>
        <dbReference type="ARBA" id="ARBA00023125"/>
    </source>
</evidence>
<evidence type="ECO:0000259" key="13">
    <source>
        <dbReference type="PROSITE" id="PS50157"/>
    </source>
</evidence>
<keyword evidence="6 12" id="KW-0863">Zinc-finger</keyword>
<dbReference type="FunFam" id="3.30.160.60:FF:002110">
    <property type="entry name" value="Zinc finger protein 1053"/>
    <property type="match status" value="1"/>
</dbReference>
<feature type="domain" description="C2H2-type" evidence="13">
    <location>
        <begin position="31"/>
        <end position="58"/>
    </location>
</feature>
<dbReference type="PROSITE" id="PS50157">
    <property type="entry name" value="ZINC_FINGER_C2H2_2"/>
    <property type="match status" value="2"/>
</dbReference>
<keyword evidence="11" id="KW-0539">Nucleus</keyword>
<evidence type="ECO:0000256" key="12">
    <source>
        <dbReference type="PROSITE-ProRule" id="PRU00042"/>
    </source>
</evidence>
<dbReference type="PANTHER" id="PTHR24408:SF58">
    <property type="entry name" value="TRANSCRIPTION FACTOR (TFIIIA), PUTATIVE (AFU_ORTHOLOGUE AFUA_1G05150)-RELATED"/>
    <property type="match status" value="1"/>
</dbReference>
<dbReference type="FunFam" id="3.30.160.60:FF:000446">
    <property type="entry name" value="Zinc finger protein"/>
    <property type="match status" value="1"/>
</dbReference>
<organism evidence="14 15">
    <name type="scientific">Scylla paramamosain</name>
    <name type="common">Mud crab</name>
    <dbReference type="NCBI Taxonomy" id="85552"/>
    <lineage>
        <taxon>Eukaryota</taxon>
        <taxon>Metazoa</taxon>
        <taxon>Ecdysozoa</taxon>
        <taxon>Arthropoda</taxon>
        <taxon>Crustacea</taxon>
        <taxon>Multicrustacea</taxon>
        <taxon>Malacostraca</taxon>
        <taxon>Eumalacostraca</taxon>
        <taxon>Eucarida</taxon>
        <taxon>Decapoda</taxon>
        <taxon>Pleocyemata</taxon>
        <taxon>Brachyura</taxon>
        <taxon>Eubrachyura</taxon>
        <taxon>Portunoidea</taxon>
        <taxon>Portunidae</taxon>
        <taxon>Portuninae</taxon>
        <taxon>Scylla</taxon>
    </lineage>
</organism>
<evidence type="ECO:0000256" key="1">
    <source>
        <dbReference type="ARBA" id="ARBA00003767"/>
    </source>
</evidence>
<dbReference type="AlphaFoldDB" id="A0AAW0TJ19"/>
<dbReference type="EMBL" id="JARAKH010000030">
    <property type="protein sequence ID" value="KAK8387694.1"/>
    <property type="molecule type" value="Genomic_DNA"/>
</dbReference>
<dbReference type="PROSITE" id="PS00028">
    <property type="entry name" value="ZINC_FINGER_C2H2_1"/>
    <property type="match status" value="2"/>
</dbReference>
<keyword evidence="7" id="KW-0862">Zinc</keyword>
<evidence type="ECO:0000256" key="11">
    <source>
        <dbReference type="ARBA" id="ARBA00023242"/>
    </source>
</evidence>
<comment type="function">
    <text evidence="1">May be involved in transcriptional regulation.</text>
</comment>
<dbReference type="Gene3D" id="3.30.160.60">
    <property type="entry name" value="Classic Zinc Finger"/>
    <property type="match status" value="4"/>
</dbReference>
<comment type="subcellular location">
    <subcellularLocation>
        <location evidence="2">Nucleus</location>
    </subcellularLocation>
</comment>
<accession>A0AAW0TJ19</accession>
<keyword evidence="10" id="KW-0804">Transcription</keyword>
<dbReference type="GO" id="GO:0000981">
    <property type="term" value="F:DNA-binding transcription factor activity, RNA polymerase II-specific"/>
    <property type="evidence" value="ECO:0007669"/>
    <property type="project" value="TreeGrafter"/>
</dbReference>
<dbReference type="InterPro" id="IPR013087">
    <property type="entry name" value="Znf_C2H2_type"/>
</dbReference>
<dbReference type="InterPro" id="IPR036236">
    <property type="entry name" value="Znf_C2H2_sf"/>
</dbReference>
<dbReference type="SUPFAM" id="SSF57667">
    <property type="entry name" value="beta-beta-alpha zinc fingers"/>
    <property type="match status" value="2"/>
</dbReference>
<comment type="similarity">
    <text evidence="3">Belongs to the krueppel C2H2-type zinc-finger protein family.</text>
</comment>
<keyword evidence="5" id="KW-0677">Repeat</keyword>
<dbReference type="Pfam" id="PF13465">
    <property type="entry name" value="zf-H2C2_2"/>
    <property type="match status" value="1"/>
</dbReference>
<proteinExistence type="inferred from homology"/>
<reference evidence="14 15" key="1">
    <citation type="submission" date="2023-03" db="EMBL/GenBank/DDBJ databases">
        <title>High-quality genome of Scylla paramamosain provides insights in environmental adaptation.</title>
        <authorList>
            <person name="Zhang L."/>
        </authorList>
    </citation>
    <scope>NUCLEOTIDE SEQUENCE [LARGE SCALE GENOMIC DNA]</scope>
    <source>
        <strain evidence="14">LZ_2023a</strain>
        <tissue evidence="14">Muscle</tissue>
    </source>
</reference>
<dbReference type="GO" id="GO:0008270">
    <property type="term" value="F:zinc ion binding"/>
    <property type="evidence" value="ECO:0007669"/>
    <property type="project" value="UniProtKB-KW"/>
</dbReference>
<dbReference type="GO" id="GO:0043565">
    <property type="term" value="F:sequence-specific DNA binding"/>
    <property type="evidence" value="ECO:0007669"/>
    <property type="project" value="TreeGrafter"/>
</dbReference>
<feature type="domain" description="C2H2-type" evidence="13">
    <location>
        <begin position="220"/>
        <end position="247"/>
    </location>
</feature>
<evidence type="ECO:0000256" key="10">
    <source>
        <dbReference type="ARBA" id="ARBA00023163"/>
    </source>
</evidence>
<protein>
    <recommendedName>
        <fullName evidence="13">C2H2-type domain-containing protein</fullName>
    </recommendedName>
</protein>
<evidence type="ECO:0000313" key="15">
    <source>
        <dbReference type="Proteomes" id="UP001487740"/>
    </source>
</evidence>
<evidence type="ECO:0000256" key="4">
    <source>
        <dbReference type="ARBA" id="ARBA00022723"/>
    </source>
</evidence>
<name>A0AAW0TJ19_SCYPA</name>
<keyword evidence="9" id="KW-0238">DNA-binding</keyword>
<dbReference type="SMART" id="SM00355">
    <property type="entry name" value="ZnF_C2H2"/>
    <property type="match status" value="4"/>
</dbReference>
<dbReference type="Proteomes" id="UP001487740">
    <property type="component" value="Unassembled WGS sequence"/>
</dbReference>